<feature type="region of interest" description="Disordered" evidence="1">
    <location>
        <begin position="1"/>
        <end position="33"/>
    </location>
</feature>
<gene>
    <name evidence="2" type="ORF">rCG_60368</name>
</gene>
<dbReference type="Proteomes" id="UP000234681">
    <property type="component" value="Chromosome 5"/>
</dbReference>
<proteinExistence type="predicted"/>
<reference evidence="3" key="1">
    <citation type="submission" date="2005-09" db="EMBL/GenBank/DDBJ databases">
        <authorList>
            <person name="Mural R.J."/>
            <person name="Li P.W."/>
            <person name="Adams M.D."/>
            <person name="Amanatides P.G."/>
            <person name="Baden-Tillson H."/>
            <person name="Barnstead M."/>
            <person name="Chin S.H."/>
            <person name="Dew I."/>
            <person name="Evans C.A."/>
            <person name="Ferriera S."/>
            <person name="Flanigan M."/>
            <person name="Fosler C."/>
            <person name="Glodek A."/>
            <person name="Gu Z."/>
            <person name="Holt R.A."/>
            <person name="Jennings D."/>
            <person name="Kraft C.L."/>
            <person name="Lu F."/>
            <person name="Nguyen T."/>
            <person name="Nusskern D.R."/>
            <person name="Pfannkoch C.M."/>
            <person name="Sitter C."/>
            <person name="Sutton G.G."/>
            <person name="Venter J.C."/>
            <person name="Wang Z."/>
            <person name="Woodage T."/>
            <person name="Zheng X.H."/>
            <person name="Zhong F."/>
        </authorList>
    </citation>
    <scope>NUCLEOTIDE SEQUENCE [LARGE SCALE GENOMIC DNA]</scope>
    <source>
        <strain>BN</strain>
        <strain evidence="3">Sprague-Dawley</strain>
    </source>
</reference>
<name>A6KJF1_RAT</name>
<evidence type="ECO:0000313" key="2">
    <source>
        <dbReference type="EMBL" id="EDL78189.1"/>
    </source>
</evidence>
<dbReference type="EMBL" id="CH474056">
    <property type="protein sequence ID" value="EDL78189.1"/>
    <property type="molecule type" value="Genomic_DNA"/>
</dbReference>
<evidence type="ECO:0000313" key="3">
    <source>
        <dbReference type="Proteomes" id="UP000234681"/>
    </source>
</evidence>
<organism evidence="2 3">
    <name type="scientific">Rattus norvegicus</name>
    <name type="common">Rat</name>
    <dbReference type="NCBI Taxonomy" id="10116"/>
    <lineage>
        <taxon>Eukaryota</taxon>
        <taxon>Metazoa</taxon>
        <taxon>Chordata</taxon>
        <taxon>Craniata</taxon>
        <taxon>Vertebrata</taxon>
        <taxon>Euteleostomi</taxon>
        <taxon>Mammalia</taxon>
        <taxon>Eutheria</taxon>
        <taxon>Euarchontoglires</taxon>
        <taxon>Glires</taxon>
        <taxon>Rodentia</taxon>
        <taxon>Myomorpha</taxon>
        <taxon>Muroidea</taxon>
        <taxon>Muridae</taxon>
        <taxon>Murinae</taxon>
        <taxon>Rattus</taxon>
    </lineage>
</organism>
<dbReference type="AlphaFoldDB" id="A6KJF1"/>
<evidence type="ECO:0000256" key="1">
    <source>
        <dbReference type="SAM" id="MobiDB-lite"/>
    </source>
</evidence>
<accession>A6KJF1</accession>
<protein>
    <submittedName>
        <fullName evidence="2">RCG60368</fullName>
    </submittedName>
</protein>
<sequence length="73" mass="7385">MAQSGKNWLLSQVPGHLSHDSLSPTSTKVDKGSDCSMEINQLCPGAAAGAEGAALWASAGRASHVAFTSTTGQ</sequence>
<feature type="compositionally biased region" description="Polar residues" evidence="1">
    <location>
        <begin position="1"/>
        <end position="10"/>
    </location>
</feature>